<organism evidence="1 2">
    <name type="scientific">Bifidobacterium longum subsp. longum 2-2B</name>
    <dbReference type="NCBI Taxonomy" id="1161745"/>
    <lineage>
        <taxon>Bacteria</taxon>
        <taxon>Bacillati</taxon>
        <taxon>Actinomycetota</taxon>
        <taxon>Actinomycetes</taxon>
        <taxon>Bifidobacteriales</taxon>
        <taxon>Bifidobacteriaceae</taxon>
        <taxon>Bifidobacterium</taxon>
    </lineage>
</organism>
<evidence type="ECO:0000313" key="1">
    <source>
        <dbReference type="EMBL" id="EIJ21435.1"/>
    </source>
</evidence>
<accession>A0AAV3FH30</accession>
<comment type="caution">
    <text evidence="1">The sequence shown here is derived from an EMBL/GenBank/DDBJ whole genome shotgun (WGS) entry which is preliminary data.</text>
</comment>
<protein>
    <submittedName>
        <fullName evidence="1">Uncharacterized protein</fullName>
    </submittedName>
</protein>
<sequence>MWWAYVESAAAEHDEGDGIVRVVEAVGHADGDLDPVVGRLEPGV</sequence>
<dbReference type="Proteomes" id="UP000005929">
    <property type="component" value="Unassembled WGS sequence"/>
</dbReference>
<proteinExistence type="predicted"/>
<dbReference type="AlphaFoldDB" id="A0AAV3FH30"/>
<reference evidence="1 2" key="1">
    <citation type="journal article" date="2013" name="Genome Announc.">
        <title>Draft Genome Sequences of Two Pairs of Human Intestinal Bifidobacterium longum subsp. longum Strains, 44B and 1-6B and 35B and 2-2B, Consecutively Isolated from Two Children after a 5-Year Time Period.</title>
        <authorList>
            <person name="Shkoporov A.N."/>
            <person name="Efimov B.A."/>
            <person name="Khokhlova E.V."/>
            <person name="Chaplin A.V."/>
            <person name="Kafarskaya L.I."/>
            <person name="Durkin A.S."/>
            <person name="McCorrison J."/>
            <person name="Torralba M."/>
            <person name="Gillis M."/>
            <person name="Sutton G."/>
            <person name="Weibel D.B."/>
            <person name="Nelson K.E."/>
            <person name="Smeianov V.V."/>
        </authorList>
    </citation>
    <scope>NUCLEOTIDE SEQUENCE [LARGE SCALE GENOMIC DNA]</scope>
    <source>
        <strain evidence="1 2">2-2B</strain>
    </source>
</reference>
<gene>
    <name evidence="1" type="ORF">HMPREF1315_0939</name>
</gene>
<name>A0AAV3FH30_BIFLL</name>
<evidence type="ECO:0000313" key="2">
    <source>
        <dbReference type="Proteomes" id="UP000005929"/>
    </source>
</evidence>
<dbReference type="EMBL" id="AJTJ01000138">
    <property type="protein sequence ID" value="EIJ21435.1"/>
    <property type="molecule type" value="Genomic_DNA"/>
</dbReference>